<organism evidence="2 3">
    <name type="scientific">Herbiconiux aconitum</name>
    <dbReference type="NCBI Taxonomy" id="2970913"/>
    <lineage>
        <taxon>Bacteria</taxon>
        <taxon>Bacillati</taxon>
        <taxon>Actinomycetota</taxon>
        <taxon>Actinomycetes</taxon>
        <taxon>Micrococcales</taxon>
        <taxon>Microbacteriaceae</taxon>
        <taxon>Herbiconiux</taxon>
    </lineage>
</organism>
<dbReference type="Proteomes" id="UP001165584">
    <property type="component" value="Unassembled WGS sequence"/>
</dbReference>
<comment type="caution">
    <text evidence="2">The sequence shown here is derived from an EMBL/GenBank/DDBJ whole genome shotgun (WGS) entry which is preliminary data.</text>
</comment>
<evidence type="ECO:0000313" key="2">
    <source>
        <dbReference type="EMBL" id="MCS5719537.1"/>
    </source>
</evidence>
<dbReference type="InterPro" id="IPR006311">
    <property type="entry name" value="TAT_signal"/>
</dbReference>
<proteinExistence type="predicted"/>
<keyword evidence="1" id="KW-0732">Signal</keyword>
<reference evidence="2" key="1">
    <citation type="submission" date="2022-08" db="EMBL/GenBank/DDBJ databases">
        <authorList>
            <person name="Deng Y."/>
            <person name="Han X.-F."/>
            <person name="Zhang Y.-Q."/>
        </authorList>
    </citation>
    <scope>NUCLEOTIDE SEQUENCE</scope>
    <source>
        <strain evidence="2">CPCC 205763</strain>
    </source>
</reference>
<feature type="signal peptide" evidence="1">
    <location>
        <begin position="1"/>
        <end position="36"/>
    </location>
</feature>
<gene>
    <name evidence="2" type="ORF">N1027_15470</name>
</gene>
<keyword evidence="3" id="KW-1185">Reference proteome</keyword>
<dbReference type="RefSeq" id="WP_259509030.1">
    <property type="nucleotide sequence ID" value="NZ_JANLCM010000002.1"/>
</dbReference>
<feature type="chain" id="PRO_5046506701" evidence="1">
    <location>
        <begin position="37"/>
        <end position="139"/>
    </location>
</feature>
<name>A0ABT2GVF2_9MICO</name>
<accession>A0ABT2GVF2</accession>
<evidence type="ECO:0000256" key="1">
    <source>
        <dbReference type="SAM" id="SignalP"/>
    </source>
</evidence>
<dbReference type="EMBL" id="JANLCM010000002">
    <property type="protein sequence ID" value="MCS5719537.1"/>
    <property type="molecule type" value="Genomic_DNA"/>
</dbReference>
<protein>
    <submittedName>
        <fullName evidence="2">Uncharacterized protein</fullName>
    </submittedName>
</protein>
<evidence type="ECO:0000313" key="3">
    <source>
        <dbReference type="Proteomes" id="UP001165584"/>
    </source>
</evidence>
<sequence>MGINETTELPSRRTALTMAAWSVPVVALTIAAPAAAASNETSTYIVYQSYAGWSVSADYQAFVLEAYIRTRATNSPVAGVQVTWTVLETGQVFSATTSSSGFARVDAPPSTVVGTPGFVDIASMDATHRLAVQGERPPV</sequence>
<dbReference type="PROSITE" id="PS51318">
    <property type="entry name" value="TAT"/>
    <property type="match status" value="1"/>
</dbReference>